<accession>A0A5N0TIH8</accession>
<evidence type="ECO:0000259" key="1">
    <source>
        <dbReference type="Pfam" id="PF08547"/>
    </source>
</evidence>
<feature type="domain" description="NADH:ubiquinone oxidoreductase intermediate-associated protein 30" evidence="1">
    <location>
        <begin position="36"/>
        <end position="175"/>
    </location>
</feature>
<dbReference type="InterPro" id="IPR013857">
    <property type="entry name" value="NADH-UbQ_OxRdtase-assoc_prot30"/>
</dbReference>
<evidence type="ECO:0000313" key="3">
    <source>
        <dbReference type="Proteomes" id="UP000325372"/>
    </source>
</evidence>
<evidence type="ECO:0000313" key="2">
    <source>
        <dbReference type="EMBL" id="KAA9134234.1"/>
    </source>
</evidence>
<protein>
    <recommendedName>
        <fullName evidence="1">NADH:ubiquinone oxidoreductase intermediate-associated protein 30 domain-containing protein</fullName>
    </recommendedName>
</protein>
<dbReference type="Pfam" id="PF08547">
    <property type="entry name" value="CIA30"/>
    <property type="match status" value="1"/>
</dbReference>
<dbReference type="InterPro" id="IPR008979">
    <property type="entry name" value="Galactose-bd-like_sf"/>
</dbReference>
<organism evidence="2 3">
    <name type="scientific">Marinihelvus fidelis</name>
    <dbReference type="NCBI Taxonomy" id="2613842"/>
    <lineage>
        <taxon>Bacteria</taxon>
        <taxon>Pseudomonadati</taxon>
        <taxon>Pseudomonadota</taxon>
        <taxon>Gammaproteobacteria</taxon>
        <taxon>Chromatiales</taxon>
        <taxon>Wenzhouxiangellaceae</taxon>
        <taxon>Marinihelvus</taxon>
    </lineage>
</organism>
<name>A0A5N0TIH8_9GAMM</name>
<reference evidence="2 3" key="1">
    <citation type="submission" date="2019-09" db="EMBL/GenBank/DDBJ databases">
        <title>Wenzhouxiangella sp. Genome sequencing and assembly.</title>
        <authorList>
            <person name="Zhang R."/>
        </authorList>
    </citation>
    <scope>NUCLEOTIDE SEQUENCE [LARGE SCALE GENOMIC DNA]</scope>
    <source>
        <strain evidence="2 3">W260</strain>
    </source>
</reference>
<comment type="caution">
    <text evidence="2">The sequence shown here is derived from an EMBL/GenBank/DDBJ whole genome shotgun (WGS) entry which is preliminary data.</text>
</comment>
<dbReference type="SUPFAM" id="SSF49785">
    <property type="entry name" value="Galactose-binding domain-like"/>
    <property type="match status" value="1"/>
</dbReference>
<dbReference type="AlphaFoldDB" id="A0A5N0TIH8"/>
<gene>
    <name evidence="2" type="ORF">F3N42_00900</name>
</gene>
<dbReference type="Proteomes" id="UP000325372">
    <property type="component" value="Unassembled WGS sequence"/>
</dbReference>
<dbReference type="EMBL" id="VYXP01000001">
    <property type="protein sequence ID" value="KAA9134234.1"/>
    <property type="molecule type" value="Genomic_DNA"/>
</dbReference>
<keyword evidence="3" id="KW-1185">Reference proteome</keyword>
<sequence>MAICFTATSWAAESAPVVDDFSSAGATSRGVPRFFITDTSAGGQTTQAPTVAEGVLTVKGEISPARGQPGWASAALPLAPQGQPFDASDFEGIRLRVRINKGNLSVSANSAEVTNFDFHAAIISPASGGDFQDVKIPFDSMKRAWSEQTPLNPATLTGISLVAYDVRPAEFEYEVDEVGFY</sequence>
<proteinExistence type="predicted"/>